<dbReference type="PANTHER" id="PTHR11907">
    <property type="entry name" value="AMIDOPHOSPHORIBOSYLTRANSFERASE"/>
    <property type="match status" value="1"/>
</dbReference>
<organism evidence="10 11">
    <name type="scientific">Actinomadura vinacea</name>
    <dbReference type="NCBI Taxonomy" id="115336"/>
    <lineage>
        <taxon>Bacteria</taxon>
        <taxon>Bacillati</taxon>
        <taxon>Actinomycetota</taxon>
        <taxon>Actinomycetes</taxon>
        <taxon>Streptosporangiales</taxon>
        <taxon>Thermomonosporaceae</taxon>
        <taxon>Actinomadura</taxon>
    </lineage>
</organism>
<dbReference type="SUPFAM" id="SSF53271">
    <property type="entry name" value="PRTase-like"/>
    <property type="match status" value="1"/>
</dbReference>
<dbReference type="Proteomes" id="UP001501231">
    <property type="component" value="Unassembled WGS sequence"/>
</dbReference>
<keyword evidence="3 7" id="KW-0328">Glycosyltransferase</keyword>
<evidence type="ECO:0000256" key="3">
    <source>
        <dbReference type="ARBA" id="ARBA00022676"/>
    </source>
</evidence>
<evidence type="ECO:0000256" key="8">
    <source>
        <dbReference type="PIRNR" id="PIRNR000485"/>
    </source>
</evidence>
<gene>
    <name evidence="7 10" type="primary">purF</name>
    <name evidence="10" type="ORF">GCM10010191_00970</name>
</gene>
<protein>
    <recommendedName>
        <fullName evidence="7">Amidophosphoribosyltransferase</fullName>
        <shortName evidence="7">ATase</shortName>
        <ecNumber evidence="7">2.4.2.14</ecNumber>
    </recommendedName>
    <alternativeName>
        <fullName evidence="7">Glutamine phosphoribosylpyrophosphate amidotransferase</fullName>
        <shortName evidence="7">GPATase</shortName>
    </alternativeName>
</protein>
<dbReference type="InterPro" id="IPR029055">
    <property type="entry name" value="Ntn_hydrolases_N"/>
</dbReference>
<dbReference type="InterPro" id="IPR017932">
    <property type="entry name" value="GATase_2_dom"/>
</dbReference>
<dbReference type="InterPro" id="IPR029057">
    <property type="entry name" value="PRTase-like"/>
</dbReference>
<dbReference type="InterPro" id="IPR000836">
    <property type="entry name" value="PRTase_dom"/>
</dbReference>
<comment type="cofactor">
    <cofactor evidence="7">
        <name>Mg(2+)</name>
        <dbReference type="ChEBI" id="CHEBI:18420"/>
    </cofactor>
    <text evidence="7">Binds 1 Mg(2+) ion per subunit.</text>
</comment>
<dbReference type="EC" id="2.4.2.14" evidence="7"/>
<feature type="domain" description="Glutamine amidotransferase type-2" evidence="9">
    <location>
        <begin position="1"/>
        <end position="222"/>
    </location>
</feature>
<evidence type="ECO:0000259" key="9">
    <source>
        <dbReference type="PROSITE" id="PS51278"/>
    </source>
</evidence>
<name>A0ABP5VE84_9ACTN</name>
<evidence type="ECO:0000256" key="1">
    <source>
        <dbReference type="ARBA" id="ARBA00005209"/>
    </source>
</evidence>
<reference evidence="11" key="1">
    <citation type="journal article" date="2019" name="Int. J. Syst. Evol. Microbiol.">
        <title>The Global Catalogue of Microorganisms (GCM) 10K type strain sequencing project: providing services to taxonomists for standard genome sequencing and annotation.</title>
        <authorList>
            <consortium name="The Broad Institute Genomics Platform"/>
            <consortium name="The Broad Institute Genome Sequencing Center for Infectious Disease"/>
            <person name="Wu L."/>
            <person name="Ma J."/>
        </authorList>
    </citation>
    <scope>NUCLEOTIDE SEQUENCE [LARGE SCALE GENOMIC DNA]</scope>
    <source>
        <strain evidence="11">JCM 3325</strain>
    </source>
</reference>
<evidence type="ECO:0000256" key="7">
    <source>
        <dbReference type="HAMAP-Rule" id="MF_01931"/>
    </source>
</evidence>
<comment type="caution">
    <text evidence="7">Lacks conserved residue(s) required for the propagation of feature annotation.</text>
</comment>
<keyword evidence="11" id="KW-1185">Reference proteome</keyword>
<dbReference type="Gene3D" id="3.40.50.2020">
    <property type="match status" value="1"/>
</dbReference>
<evidence type="ECO:0000256" key="5">
    <source>
        <dbReference type="ARBA" id="ARBA00022755"/>
    </source>
</evidence>
<keyword evidence="5 7" id="KW-0658">Purine biosynthesis</keyword>
<evidence type="ECO:0000256" key="4">
    <source>
        <dbReference type="ARBA" id="ARBA00022679"/>
    </source>
</evidence>
<dbReference type="CDD" id="cd00715">
    <property type="entry name" value="GPATase_N"/>
    <property type="match status" value="1"/>
</dbReference>
<comment type="catalytic activity">
    <reaction evidence="7 8">
        <text>5-phospho-beta-D-ribosylamine + L-glutamate + diphosphate = 5-phospho-alpha-D-ribose 1-diphosphate + L-glutamine + H2O</text>
        <dbReference type="Rhea" id="RHEA:14905"/>
        <dbReference type="ChEBI" id="CHEBI:15377"/>
        <dbReference type="ChEBI" id="CHEBI:29985"/>
        <dbReference type="ChEBI" id="CHEBI:33019"/>
        <dbReference type="ChEBI" id="CHEBI:58017"/>
        <dbReference type="ChEBI" id="CHEBI:58359"/>
        <dbReference type="ChEBI" id="CHEBI:58681"/>
        <dbReference type="EC" id="2.4.2.14"/>
    </reaction>
</comment>
<keyword evidence="7" id="KW-0411">Iron-sulfur</keyword>
<proteinExistence type="inferred from homology"/>
<comment type="caution">
    <text evidence="10">The sequence shown here is derived from an EMBL/GenBank/DDBJ whole genome shotgun (WGS) entry which is preliminary data.</text>
</comment>
<dbReference type="PIRSF" id="PIRSF000485">
    <property type="entry name" value="Amd_phspho_trans"/>
    <property type="match status" value="1"/>
</dbReference>
<keyword evidence="7" id="KW-0004">4Fe-4S</keyword>
<dbReference type="Gene3D" id="3.60.20.10">
    <property type="entry name" value="Glutamine Phosphoribosylpyrophosphate, subunit 1, domain 1"/>
    <property type="match status" value="1"/>
</dbReference>
<keyword evidence="7" id="KW-0479">Metal-binding</keyword>
<dbReference type="SUPFAM" id="SSF56235">
    <property type="entry name" value="N-terminal nucleophile aminohydrolases (Ntn hydrolases)"/>
    <property type="match status" value="1"/>
</dbReference>
<evidence type="ECO:0000256" key="2">
    <source>
        <dbReference type="ARBA" id="ARBA00010138"/>
    </source>
</evidence>
<comment type="cofactor">
    <cofactor evidence="7">
        <name>[4Fe-4S] cluster</name>
        <dbReference type="ChEBI" id="CHEBI:49883"/>
    </cofactor>
    <text evidence="7">Binds 1 [4Fe-4S] cluster per subunit.</text>
</comment>
<comment type="function">
    <text evidence="7">Catalyzes the formation of phosphoribosylamine from phosphoribosylpyrophosphate (PRPP) and glutamine.</text>
</comment>
<dbReference type="HAMAP" id="MF_01931">
    <property type="entry name" value="PurF"/>
    <property type="match status" value="1"/>
</dbReference>
<accession>A0ABP5VE84</accession>
<dbReference type="Pfam" id="PF13537">
    <property type="entry name" value="GATase_7"/>
    <property type="match status" value="1"/>
</dbReference>
<dbReference type="InterPro" id="IPR005854">
    <property type="entry name" value="PurF"/>
</dbReference>
<evidence type="ECO:0000313" key="10">
    <source>
        <dbReference type="EMBL" id="GAA2398078.1"/>
    </source>
</evidence>
<feature type="binding site" evidence="7">
    <location>
        <position position="437"/>
    </location>
    <ligand>
        <name>[4Fe-4S] cluster</name>
        <dbReference type="ChEBI" id="CHEBI:49883"/>
    </ligand>
</feature>
<dbReference type="NCBIfam" id="TIGR01134">
    <property type="entry name" value="purF"/>
    <property type="match status" value="1"/>
</dbReference>
<dbReference type="CDD" id="cd06223">
    <property type="entry name" value="PRTases_typeI"/>
    <property type="match status" value="1"/>
</dbReference>
<comment type="similarity">
    <text evidence="2 7 8">In the C-terminal section; belongs to the purine/pyrimidine phosphoribosyltransferase family.</text>
</comment>
<keyword evidence="6 7" id="KW-0315">Glutamine amidotransferase</keyword>
<sequence length="461" mass="49542">MFGVWVPPSEAGRAEVSKLTYYGLYALQHRGQESAGIAVSDGSRTVVFKDMGLVAQVFDESVLNTLRGHLAVGHNRYSTTGSPTWENAQPTFRSTDAGGLALTHNGNLINTPELAARLDPGVLTATTDTEVLTALLATRAGGDPMAAAREILPVVRGAYSLVFMDESTLYAARDPEGIRPLVLGRLEDIGWVVASETAALDIVGARFVREIEPGELIAIDGDGVRAERFAEARPKGCLFEYVYLARPDTTIAGRSVQATRVEVGRRLAREHPVEADLVIPTPESGTPAAIGYAEASGIPYGQGLVKNSYVGRTFIQPSQTIRQLGIRLKLNPLREAIEGRRLIVVDDSIVRGNTQRAIVAMLRDAGAAEVHVRISSPPVAWPCFYGIDFASRAELIAGNLSVEEIRDSLGADSLGYISLDELIAASQIPKDNLCRACFDGVYPIPVEEAARGKHLLEPSTT</sequence>
<feature type="binding site" evidence="7">
    <location>
        <position position="346"/>
    </location>
    <ligand>
        <name>Mg(2+)</name>
        <dbReference type="ChEBI" id="CHEBI:18420"/>
    </ligand>
</feature>
<feature type="binding site" evidence="7">
    <location>
        <position position="434"/>
    </location>
    <ligand>
        <name>[4Fe-4S] cluster</name>
        <dbReference type="ChEBI" id="CHEBI:49883"/>
    </ligand>
</feature>
<keyword evidence="7" id="KW-0408">Iron</keyword>
<keyword evidence="4 7" id="KW-0808">Transferase</keyword>
<evidence type="ECO:0000313" key="11">
    <source>
        <dbReference type="Proteomes" id="UP001501231"/>
    </source>
</evidence>
<feature type="binding site" evidence="7">
    <location>
        <position position="383"/>
    </location>
    <ligand>
        <name>[4Fe-4S] cluster</name>
        <dbReference type="ChEBI" id="CHEBI:49883"/>
    </ligand>
</feature>
<feature type="binding site" evidence="7">
    <location>
        <position position="237"/>
    </location>
    <ligand>
        <name>[4Fe-4S] cluster</name>
        <dbReference type="ChEBI" id="CHEBI:49883"/>
    </ligand>
</feature>
<keyword evidence="7" id="KW-0460">Magnesium</keyword>
<feature type="binding site" evidence="7">
    <location>
        <position position="284"/>
    </location>
    <ligand>
        <name>Mg(2+)</name>
        <dbReference type="ChEBI" id="CHEBI:18420"/>
    </ligand>
</feature>
<dbReference type="EMBL" id="BAAARW010000001">
    <property type="protein sequence ID" value="GAA2398078.1"/>
    <property type="molecule type" value="Genomic_DNA"/>
</dbReference>
<dbReference type="InterPro" id="IPR035584">
    <property type="entry name" value="PurF_N"/>
</dbReference>
<dbReference type="PROSITE" id="PS51278">
    <property type="entry name" value="GATASE_TYPE_2"/>
    <property type="match status" value="1"/>
</dbReference>
<feature type="binding site" evidence="7">
    <location>
        <position position="347"/>
    </location>
    <ligand>
        <name>Mg(2+)</name>
        <dbReference type="ChEBI" id="CHEBI:18420"/>
    </ligand>
</feature>
<comment type="pathway">
    <text evidence="1 7 8">Purine metabolism; IMP biosynthesis via de novo pathway; N(1)-(5-phospho-D-ribosyl)glycinamide from 5-phospho-alpha-D-ribose 1-diphosphate: step 1/2.</text>
</comment>
<evidence type="ECO:0000256" key="6">
    <source>
        <dbReference type="ARBA" id="ARBA00022962"/>
    </source>
</evidence>